<geneLocation type="plasmid" evidence="3 4">
    <name>pWENMAR1</name>
</geneLocation>
<name>A0A0D0PJ43_9RHOB</name>
<proteinExistence type="predicted"/>
<reference evidence="3 4" key="1">
    <citation type="submission" date="2013-01" db="EMBL/GenBank/DDBJ databases">
        <authorList>
            <person name="Fiebig A."/>
            <person name="Goeker M."/>
            <person name="Klenk H.-P.P."/>
        </authorList>
    </citation>
    <scope>NUCLEOTIDE SEQUENCE [LARGE SCALE GENOMIC DNA]</scope>
    <source>
        <strain evidence="3 4">DSM 24838</strain>
        <plasmid evidence="3 4">pWENMAR1</plasmid>
    </source>
</reference>
<keyword evidence="1" id="KW-0175">Coiled coil</keyword>
<evidence type="ECO:0000313" key="3">
    <source>
        <dbReference type="EMBL" id="KIQ71436.1"/>
    </source>
</evidence>
<dbReference type="Proteomes" id="UP000035100">
    <property type="component" value="Plasmid pWENMAR1"/>
</dbReference>
<organism evidence="3 4">
    <name type="scientific">Wenxinia marina DSM 24838</name>
    <dbReference type="NCBI Taxonomy" id="1123501"/>
    <lineage>
        <taxon>Bacteria</taxon>
        <taxon>Pseudomonadati</taxon>
        <taxon>Pseudomonadota</taxon>
        <taxon>Alphaproteobacteria</taxon>
        <taxon>Rhodobacterales</taxon>
        <taxon>Roseobacteraceae</taxon>
        <taxon>Wenxinia</taxon>
    </lineage>
</organism>
<feature type="coiled-coil region" evidence="1">
    <location>
        <begin position="45"/>
        <end position="72"/>
    </location>
</feature>
<protein>
    <submittedName>
        <fullName evidence="3">Uncharacterized protein</fullName>
    </submittedName>
</protein>
<keyword evidence="4" id="KW-1185">Reference proteome</keyword>
<feature type="signal peptide" evidence="2">
    <location>
        <begin position="1"/>
        <end position="20"/>
    </location>
</feature>
<evidence type="ECO:0000256" key="1">
    <source>
        <dbReference type="SAM" id="Coils"/>
    </source>
</evidence>
<dbReference type="RefSeq" id="WP_018302608.1">
    <property type="nucleotide sequence ID" value="NZ_CM003137.1"/>
</dbReference>
<comment type="caution">
    <text evidence="3">The sequence shown here is derived from an EMBL/GenBank/DDBJ whole genome shotgun (WGS) entry which is preliminary data.</text>
</comment>
<gene>
    <name evidence="3" type="ORF">Wenmar_04084</name>
</gene>
<evidence type="ECO:0000256" key="2">
    <source>
        <dbReference type="SAM" id="SignalP"/>
    </source>
</evidence>
<keyword evidence="2" id="KW-0732">Signal</keyword>
<keyword evidence="3" id="KW-0614">Plasmid</keyword>
<dbReference type="OrthoDB" id="7886086at2"/>
<sequence length="129" mass="14210">MRAALTALALSATLPATASAQTGCGGLDSCISEATDALRAVLDVLPRQDNRLARLEARVRDLEYDLEQERAAVRYTFTDGSPCPSGWVSLGTVGWLWEIGRRGTNLSRGGDYNDRWEWSHPRICERSGR</sequence>
<feature type="chain" id="PRO_5002235378" evidence="2">
    <location>
        <begin position="21"/>
        <end position="129"/>
    </location>
</feature>
<dbReference type="EMBL" id="AONG01000001">
    <property type="protein sequence ID" value="KIQ71436.1"/>
    <property type="molecule type" value="Genomic_DNA"/>
</dbReference>
<dbReference type="AlphaFoldDB" id="A0A0D0PJ43"/>
<evidence type="ECO:0000313" key="4">
    <source>
        <dbReference type="Proteomes" id="UP000035100"/>
    </source>
</evidence>
<accession>A0A0D0PJ43</accession>